<evidence type="ECO:0000313" key="3">
    <source>
        <dbReference type="Proteomes" id="UP000483004"/>
    </source>
</evidence>
<gene>
    <name evidence="2" type="ORF">F9B16_09915</name>
</gene>
<evidence type="ECO:0008006" key="4">
    <source>
        <dbReference type="Google" id="ProtNLM"/>
    </source>
</evidence>
<dbReference type="Proteomes" id="UP000483004">
    <property type="component" value="Unassembled WGS sequence"/>
</dbReference>
<comment type="caution">
    <text evidence="2">The sequence shown here is derived from an EMBL/GenBank/DDBJ whole genome shotgun (WGS) entry which is preliminary data.</text>
</comment>
<feature type="region of interest" description="Disordered" evidence="1">
    <location>
        <begin position="73"/>
        <end position="94"/>
    </location>
</feature>
<accession>A0A6L3W5A9</accession>
<organism evidence="2 3">
    <name type="scientific">Actinomadura montaniterrae</name>
    <dbReference type="NCBI Taxonomy" id="1803903"/>
    <lineage>
        <taxon>Bacteria</taxon>
        <taxon>Bacillati</taxon>
        <taxon>Actinomycetota</taxon>
        <taxon>Actinomycetes</taxon>
        <taxon>Streptosporangiales</taxon>
        <taxon>Thermomonosporaceae</taxon>
        <taxon>Actinomadura</taxon>
    </lineage>
</organism>
<dbReference type="RefSeq" id="WP_151539709.1">
    <property type="nucleotide sequence ID" value="NZ_WBMR01000019.1"/>
</dbReference>
<protein>
    <recommendedName>
        <fullName evidence="4">Phage gp6-like head-tail connector protein</fullName>
    </recommendedName>
</protein>
<keyword evidence="3" id="KW-1185">Reference proteome</keyword>
<evidence type="ECO:0000313" key="2">
    <source>
        <dbReference type="EMBL" id="KAB2384754.1"/>
    </source>
</evidence>
<reference evidence="2 3" key="1">
    <citation type="submission" date="2019-09" db="EMBL/GenBank/DDBJ databases">
        <title>Actinomadura physcomitrii sp. nov., a novel actinomycete isolated from moss [Physcomitrium sphaericum (Ludw) Fuernr].</title>
        <authorList>
            <person name="Liu C."/>
            <person name="Zhuang X."/>
        </authorList>
    </citation>
    <scope>NUCLEOTIDE SEQUENCE [LARGE SCALE GENOMIC DNA]</scope>
    <source>
        <strain evidence="2 3">CYP1-1B</strain>
    </source>
</reference>
<evidence type="ECO:0000256" key="1">
    <source>
        <dbReference type="SAM" id="MobiDB-lite"/>
    </source>
</evidence>
<proteinExistence type="predicted"/>
<name>A0A6L3W5A9_9ACTN</name>
<dbReference type="EMBL" id="WBMR01000019">
    <property type="protein sequence ID" value="KAB2384754.1"/>
    <property type="molecule type" value="Genomic_DNA"/>
</dbReference>
<sequence>MAYATVAELTAFLDDHEPAGASRLLDRASRDIDRLLLCAVYDPDDADVQAALKAATLEQVAYQLEQGNANGIRHGMQAGVPTGSSAGAVDLSRGQSVGGNTSGLPLIGDQAFAVLQAARFSFQGPMPR</sequence>
<dbReference type="AlphaFoldDB" id="A0A6L3W5A9"/>
<dbReference type="OrthoDB" id="4236785at2"/>